<keyword evidence="2" id="KW-0238">DNA-binding</keyword>
<accession>A0ABR7YN87</accession>
<dbReference type="InterPro" id="IPR009057">
    <property type="entry name" value="Homeodomain-like_sf"/>
</dbReference>
<organism evidence="5 6">
    <name type="scientific">Sphingobacterium micropteri</name>
    <dbReference type="NCBI Taxonomy" id="2763501"/>
    <lineage>
        <taxon>Bacteria</taxon>
        <taxon>Pseudomonadati</taxon>
        <taxon>Bacteroidota</taxon>
        <taxon>Sphingobacteriia</taxon>
        <taxon>Sphingobacteriales</taxon>
        <taxon>Sphingobacteriaceae</taxon>
        <taxon>Sphingobacterium</taxon>
    </lineage>
</organism>
<reference evidence="5 6" key="1">
    <citation type="submission" date="2020-08" db="EMBL/GenBank/DDBJ databases">
        <title>Sphingobacterium sp. DN00404 isolated from aquaculture water.</title>
        <authorList>
            <person name="Zhang M."/>
        </authorList>
    </citation>
    <scope>NUCLEOTIDE SEQUENCE [LARGE SCALE GENOMIC DNA]</scope>
    <source>
        <strain evidence="5 6">DN00404</strain>
    </source>
</reference>
<dbReference type="PROSITE" id="PS01124">
    <property type="entry name" value="HTH_ARAC_FAMILY_2"/>
    <property type="match status" value="1"/>
</dbReference>
<dbReference type="Proteomes" id="UP000602759">
    <property type="component" value="Unassembled WGS sequence"/>
</dbReference>
<dbReference type="PANTHER" id="PTHR43280:SF32">
    <property type="entry name" value="TRANSCRIPTIONAL REGULATORY PROTEIN"/>
    <property type="match status" value="1"/>
</dbReference>
<dbReference type="EMBL" id="JACOIK010000005">
    <property type="protein sequence ID" value="MBD1432794.1"/>
    <property type="molecule type" value="Genomic_DNA"/>
</dbReference>
<evidence type="ECO:0000313" key="5">
    <source>
        <dbReference type="EMBL" id="MBD1432794.1"/>
    </source>
</evidence>
<feature type="domain" description="HTH araC/xylS-type" evidence="4">
    <location>
        <begin position="160"/>
        <end position="258"/>
    </location>
</feature>
<evidence type="ECO:0000256" key="3">
    <source>
        <dbReference type="ARBA" id="ARBA00023163"/>
    </source>
</evidence>
<dbReference type="Gene3D" id="1.10.10.60">
    <property type="entry name" value="Homeodomain-like"/>
    <property type="match status" value="1"/>
</dbReference>
<dbReference type="RefSeq" id="WP_190993792.1">
    <property type="nucleotide sequence ID" value="NZ_JACOIK010000005.1"/>
</dbReference>
<keyword evidence="3" id="KW-0804">Transcription</keyword>
<evidence type="ECO:0000313" key="6">
    <source>
        <dbReference type="Proteomes" id="UP000602759"/>
    </source>
</evidence>
<gene>
    <name evidence="5" type="ORF">H8B06_08165</name>
</gene>
<evidence type="ECO:0000259" key="4">
    <source>
        <dbReference type="PROSITE" id="PS01124"/>
    </source>
</evidence>
<dbReference type="Pfam" id="PF12833">
    <property type="entry name" value="HTH_18"/>
    <property type="match status" value="1"/>
</dbReference>
<evidence type="ECO:0000256" key="1">
    <source>
        <dbReference type="ARBA" id="ARBA00023015"/>
    </source>
</evidence>
<evidence type="ECO:0000256" key="2">
    <source>
        <dbReference type="ARBA" id="ARBA00023125"/>
    </source>
</evidence>
<dbReference type="PANTHER" id="PTHR43280">
    <property type="entry name" value="ARAC-FAMILY TRANSCRIPTIONAL REGULATOR"/>
    <property type="match status" value="1"/>
</dbReference>
<name>A0ABR7YN87_9SPHI</name>
<dbReference type="SUPFAM" id="SSF46689">
    <property type="entry name" value="Homeodomain-like"/>
    <property type="match status" value="1"/>
</dbReference>
<protein>
    <submittedName>
        <fullName evidence="5">AraC family transcriptional regulator</fullName>
    </submittedName>
</protein>
<dbReference type="InterPro" id="IPR018060">
    <property type="entry name" value="HTH_AraC"/>
</dbReference>
<sequence length="273" mass="32028">MGMNTWEILSGEQIHTRILNKEWRNLPYNIIFELYLDPIGLGHDDYITLFLNWPIEHIAYNSLSYYLVLDKNLLRPETDINILTDSEQPSAIKIHDLDQSYIFYLIKMLLKSNELSVSKLSRQFVRNVAEQLLLSVMINRITKEPETKLNPVNRYSVLAFDFVDQVKECFQKHKSVHYYAKKLGVTEKTLSKATQATLKITPKDLIQKTLTEKAMNLLEHTDKSVKEISYELGIKETNNFSAFFKKMTNITPLEYRNLKRQAPHTQQERQDLQ</sequence>
<proteinExistence type="predicted"/>
<keyword evidence="6" id="KW-1185">Reference proteome</keyword>
<dbReference type="SMART" id="SM00342">
    <property type="entry name" value="HTH_ARAC"/>
    <property type="match status" value="1"/>
</dbReference>
<keyword evidence="1" id="KW-0805">Transcription regulation</keyword>
<comment type="caution">
    <text evidence="5">The sequence shown here is derived from an EMBL/GenBank/DDBJ whole genome shotgun (WGS) entry which is preliminary data.</text>
</comment>